<evidence type="ECO:0000256" key="7">
    <source>
        <dbReference type="ARBA" id="ARBA00023237"/>
    </source>
</evidence>
<evidence type="ECO:0000259" key="11">
    <source>
        <dbReference type="Pfam" id="PF00593"/>
    </source>
</evidence>
<evidence type="ECO:0000256" key="5">
    <source>
        <dbReference type="ARBA" id="ARBA00023077"/>
    </source>
</evidence>
<proteinExistence type="inferred from homology"/>
<dbReference type="InterPro" id="IPR037066">
    <property type="entry name" value="Plug_dom_sf"/>
</dbReference>
<dbReference type="InterPro" id="IPR012910">
    <property type="entry name" value="Plug_dom"/>
</dbReference>
<evidence type="ECO:0000256" key="6">
    <source>
        <dbReference type="ARBA" id="ARBA00023136"/>
    </source>
</evidence>
<dbReference type="Gene3D" id="2.60.40.1120">
    <property type="entry name" value="Carboxypeptidase-like, regulatory domain"/>
    <property type="match status" value="1"/>
</dbReference>
<dbReference type="Pfam" id="PF00593">
    <property type="entry name" value="TonB_dep_Rec_b-barrel"/>
    <property type="match status" value="1"/>
</dbReference>
<dbReference type="Gene3D" id="2.40.170.20">
    <property type="entry name" value="TonB-dependent receptor, beta-barrel domain"/>
    <property type="match status" value="1"/>
</dbReference>
<keyword evidence="3 8" id="KW-1134">Transmembrane beta strand</keyword>
<dbReference type="NCBIfam" id="TIGR04057">
    <property type="entry name" value="SusC_RagA_signa"/>
    <property type="match status" value="1"/>
</dbReference>
<evidence type="ECO:0000256" key="2">
    <source>
        <dbReference type="ARBA" id="ARBA00022448"/>
    </source>
</evidence>
<evidence type="ECO:0000256" key="10">
    <source>
        <dbReference type="SAM" id="SignalP"/>
    </source>
</evidence>
<dbReference type="Pfam" id="PF07715">
    <property type="entry name" value="Plug"/>
    <property type="match status" value="1"/>
</dbReference>
<dbReference type="Pfam" id="PF13715">
    <property type="entry name" value="CarbopepD_reg_2"/>
    <property type="match status" value="1"/>
</dbReference>
<keyword evidence="4 8" id="KW-0812">Transmembrane</keyword>
<protein>
    <submittedName>
        <fullName evidence="13">TonB-linked outer membrane protein, SusC/RagA family</fullName>
    </submittedName>
</protein>
<accession>A0A1I1EKD6</accession>
<evidence type="ECO:0000256" key="1">
    <source>
        <dbReference type="ARBA" id="ARBA00004571"/>
    </source>
</evidence>
<feature type="chain" id="PRO_5011721453" evidence="10">
    <location>
        <begin position="22"/>
        <end position="1012"/>
    </location>
</feature>
<name>A0A1I1EKD6_9FLAO</name>
<keyword evidence="10" id="KW-0732">Signal</keyword>
<feature type="domain" description="TonB-dependent receptor-like beta-barrel" evidence="11">
    <location>
        <begin position="390"/>
        <end position="848"/>
    </location>
</feature>
<evidence type="ECO:0000256" key="8">
    <source>
        <dbReference type="PROSITE-ProRule" id="PRU01360"/>
    </source>
</evidence>
<evidence type="ECO:0000259" key="12">
    <source>
        <dbReference type="Pfam" id="PF07715"/>
    </source>
</evidence>
<dbReference type="SUPFAM" id="SSF49464">
    <property type="entry name" value="Carboxypeptidase regulatory domain-like"/>
    <property type="match status" value="1"/>
</dbReference>
<comment type="subcellular location">
    <subcellularLocation>
        <location evidence="1 8">Cell outer membrane</location>
        <topology evidence="1 8">Multi-pass membrane protein</topology>
    </subcellularLocation>
</comment>
<dbReference type="InterPro" id="IPR036942">
    <property type="entry name" value="Beta-barrel_TonB_sf"/>
</dbReference>
<evidence type="ECO:0000256" key="3">
    <source>
        <dbReference type="ARBA" id="ARBA00022452"/>
    </source>
</evidence>
<gene>
    <name evidence="13" type="ORF">SAMN04487907_1011001</name>
</gene>
<dbReference type="NCBIfam" id="TIGR04056">
    <property type="entry name" value="OMP_RagA_SusC"/>
    <property type="match status" value="1"/>
</dbReference>
<dbReference type="RefSeq" id="WP_092540242.1">
    <property type="nucleotide sequence ID" value="NZ_FOKV01000001.1"/>
</dbReference>
<dbReference type="InterPro" id="IPR039426">
    <property type="entry name" value="TonB-dep_rcpt-like"/>
</dbReference>
<keyword evidence="14" id="KW-1185">Reference proteome</keyword>
<dbReference type="InterPro" id="IPR023997">
    <property type="entry name" value="TonB-dep_OMP_SusC/RagA_CS"/>
</dbReference>
<dbReference type="GO" id="GO:0009279">
    <property type="term" value="C:cell outer membrane"/>
    <property type="evidence" value="ECO:0007669"/>
    <property type="project" value="UniProtKB-SubCell"/>
</dbReference>
<dbReference type="Proteomes" id="UP000199438">
    <property type="component" value="Unassembled WGS sequence"/>
</dbReference>
<evidence type="ECO:0000313" key="13">
    <source>
        <dbReference type="EMBL" id="SFB87604.1"/>
    </source>
</evidence>
<keyword evidence="2 8" id="KW-0813">Transport</keyword>
<dbReference type="InterPro" id="IPR000531">
    <property type="entry name" value="Beta-barrel_TonB"/>
</dbReference>
<dbReference type="SUPFAM" id="SSF56935">
    <property type="entry name" value="Porins"/>
    <property type="match status" value="1"/>
</dbReference>
<dbReference type="STRING" id="1334022.SAMN04487907_1011001"/>
<dbReference type="Gene3D" id="2.170.130.10">
    <property type="entry name" value="TonB-dependent receptor, plug domain"/>
    <property type="match status" value="1"/>
</dbReference>
<comment type="similarity">
    <text evidence="8 9">Belongs to the TonB-dependent receptor family.</text>
</comment>
<dbReference type="OrthoDB" id="9768177at2"/>
<evidence type="ECO:0000256" key="4">
    <source>
        <dbReference type="ARBA" id="ARBA00022692"/>
    </source>
</evidence>
<keyword evidence="7 8" id="KW-0998">Cell outer membrane</keyword>
<evidence type="ECO:0000256" key="9">
    <source>
        <dbReference type="RuleBase" id="RU003357"/>
    </source>
</evidence>
<dbReference type="EMBL" id="FOKV01000001">
    <property type="protein sequence ID" value="SFB87604.1"/>
    <property type="molecule type" value="Genomic_DNA"/>
</dbReference>
<keyword evidence="6 8" id="KW-0472">Membrane</keyword>
<keyword evidence="5 9" id="KW-0798">TonB box</keyword>
<evidence type="ECO:0000313" key="14">
    <source>
        <dbReference type="Proteomes" id="UP000199438"/>
    </source>
</evidence>
<dbReference type="InterPro" id="IPR023996">
    <property type="entry name" value="TonB-dep_OMP_SusC/RagA"/>
</dbReference>
<dbReference type="AlphaFoldDB" id="A0A1I1EKD6"/>
<dbReference type="InterPro" id="IPR008969">
    <property type="entry name" value="CarboxyPept-like_regulatory"/>
</dbReference>
<dbReference type="PROSITE" id="PS52016">
    <property type="entry name" value="TONB_DEPENDENT_REC_3"/>
    <property type="match status" value="1"/>
</dbReference>
<feature type="signal peptide" evidence="10">
    <location>
        <begin position="1"/>
        <end position="21"/>
    </location>
</feature>
<reference evidence="14" key="1">
    <citation type="submission" date="2016-10" db="EMBL/GenBank/DDBJ databases">
        <authorList>
            <person name="Varghese N."/>
            <person name="Submissions S."/>
        </authorList>
    </citation>
    <scope>NUCLEOTIDE SEQUENCE [LARGE SCALE GENOMIC DNA]</scope>
    <source>
        <strain evidence="14">DSM 24499</strain>
    </source>
</reference>
<feature type="domain" description="TonB-dependent receptor plug" evidence="12">
    <location>
        <begin position="118"/>
        <end position="239"/>
    </location>
</feature>
<sequence length="1012" mass="110810">MFKKIIFSFLLVMGLNQIAVAQSQTVSGTITEAETGMPLPGVTVMEKGTSNGTSTDFDGNFSLDVGDDATLVLSMIGYVTQEIPVTGGDINVEMATDTEALDEVVVTALGIKRESKALTYAAQTLGSDEVTQGKNVNFAQGLNGKVAGVEIRQGTAGAGSSTKIQLRGASNITSSNQPLFVIDGIPMANYQTSDASGFYGGRDSGDGLSNINPEDIESITVLRGANAAALYGSQGANGVILINTKQGEEGKTRINISSTTKFESVYDYPDLQFRYGATDEPGADSSWGAPGDYENHVDDFFDTGITLQNAISLSGGNNRTTTYFSYANTYATGTMPTNEFNKNNLTFKQTSKFFDDKLKVTSNVLLTDQKVDNKMLNGYYFNPLLGLYTFPRGLDFDEYANNYQVLDPQRNIMTQNWPILGNSEANMNPYWILNNTPNVERTKRFIGNASIEYTISDALTLSGRGSYDFTRQIYEQKAMAGSSPVVISDNGRYVYENVESWQAYADMILTYDQQFGEDWDFHGVLGGAYQKRIIGEGISVDSQTFGLYAPNIFNIQNITGLQAFSGAQRVNSRLIKQSAFANASLGYKDMLFLDLSARNDWASTLSFTENSSYLYPSAGLTFLPSEAFELPEFISFAKLRASFAQVANEVPAFRTNPINTAAYSQVGINMELPFTELNPEMQDSWEFGADFRFLDSRINFSATYYQIDTRDQFLPMDAILGTPYQVYYVNAGHVRNYGVEITLGADVFETEDFTWNTNFNFTHNDNEIIDLNETYNGQRNRIVGGGGEGYETFIVQGGSLGDIYVNAYLRDDSGNIIVSEDGVPVNATSTDGMKLVGNANPDFMLGWNNSISFKKINLSFLIDSRFGGKFVSQTEAYLDALGATETTAAARDAGGVQVDGVLNDGTPFSGVVDARDYFSGVGGRNGIKERYVYDATNIRLRQFTLGYNFGFEEDSFVKNLNVSLVGNNLFFFYNEAPTDPDFAISTGNGTQAVTNFGPPITRNFGLNLSANF</sequence>
<organism evidence="13 14">
    <name type="scientific">Zunongwangia mangrovi</name>
    <dbReference type="NCBI Taxonomy" id="1334022"/>
    <lineage>
        <taxon>Bacteria</taxon>
        <taxon>Pseudomonadati</taxon>
        <taxon>Bacteroidota</taxon>
        <taxon>Flavobacteriia</taxon>
        <taxon>Flavobacteriales</taxon>
        <taxon>Flavobacteriaceae</taxon>
        <taxon>Zunongwangia</taxon>
    </lineage>
</organism>